<dbReference type="Proteomes" id="UP000030161">
    <property type="component" value="Unassembled WGS sequence"/>
</dbReference>
<dbReference type="GO" id="GO:0000030">
    <property type="term" value="F:mannosyltransferase activity"/>
    <property type="evidence" value="ECO:0007669"/>
    <property type="project" value="InterPro"/>
</dbReference>
<feature type="transmembrane region" description="Helical" evidence="10">
    <location>
        <begin position="12"/>
        <end position="30"/>
    </location>
</feature>
<evidence type="ECO:0000313" key="11">
    <source>
        <dbReference type="EMBL" id="KGR14903.1"/>
    </source>
</evidence>
<name>A0AB34PVP7_CANAX</name>
<dbReference type="EMBL" id="AJIX01000012">
    <property type="protein sequence ID" value="KGR14903.1"/>
    <property type="molecule type" value="Genomic_DNA"/>
</dbReference>
<dbReference type="Pfam" id="PF12141">
    <property type="entry name" value="BMT"/>
    <property type="match status" value="1"/>
</dbReference>
<proteinExistence type="inferred from homology"/>
<keyword evidence="3" id="KW-0328">Glycosyltransferase</keyword>
<dbReference type="InterPro" id="IPR021988">
    <property type="entry name" value="BMT1"/>
</dbReference>
<comment type="caution">
    <text evidence="11">The sequence shown here is derived from an EMBL/GenBank/DDBJ whole genome shotgun (WGS) entry which is preliminary data.</text>
</comment>
<evidence type="ECO:0000256" key="2">
    <source>
        <dbReference type="ARBA" id="ARBA00009486"/>
    </source>
</evidence>
<keyword evidence="7 10" id="KW-1133">Transmembrane helix</keyword>
<dbReference type="GO" id="GO:0016020">
    <property type="term" value="C:membrane"/>
    <property type="evidence" value="ECO:0007669"/>
    <property type="project" value="UniProtKB-SubCell"/>
</dbReference>
<sequence length="694" mass="80503">MKFPKLRKRTVYWAVLTVFALFTIHFVFQYKEHNSHRVQPIVLIPKAFPSLILNSFDTQNEELVPIKLLKNCQIIRSYHTGYEENTKLLGQEPQSNFHKFNFTVFSSMKPIGLDLKQCQLLSSSSQVEVNDAVNMDASLHDILGKLLQDIRHGKLEYLQEIAPFFLPELQLQLNLNIVDRFWYRFSGSSIWLDQYNMYFMISRIAYSPHGVKNQPVVSLTYGQLFDRNWNEVKNINLLVPSNDPSKNGGHDSFRIISFPYFLPIPFWHDIDNTDGNYFGPEDPRLILVRNKQGYEEPLLIFNSYHRKFVHYDDDEDSIMGQTVKFQRSMFMCWPWQYQMGKSNVEGTSNPEYDNKVYNRVIELKVKLLADMKSQKNWTPFISEDSTNKFDSYIYFVYRWANLDVLKCSLLGDVAGDCVFDYRLDETLVPQNKVGPLRGGTQLVNLRQVIPRSVYHRLLPSHREIFIGFARTHLDNCGCGKVMYRPNLVILVKDAADKTYYKISHISSSLSFDVPIIGWNVYKPDDLCFDSNVLIPYSVSNWNITSLELDIEGGRWVSNDQLTLTLSISDSTVHRLDIRGLFQSILDLADRSLFIPVDRETRVIDESQNGLQTPGSNPLNQDVNSLGVNNDNIVCALDASVEFCFEYGAKFSIPKQDEFYEVEQQEFNEELIDPKKHQYFKILGKYLYDHASVNS</sequence>
<evidence type="ECO:0000256" key="7">
    <source>
        <dbReference type="ARBA" id="ARBA00022989"/>
    </source>
</evidence>
<dbReference type="AlphaFoldDB" id="A0AB34PVP7"/>
<evidence type="ECO:0000256" key="5">
    <source>
        <dbReference type="ARBA" id="ARBA00022692"/>
    </source>
</evidence>
<evidence type="ECO:0000256" key="8">
    <source>
        <dbReference type="ARBA" id="ARBA00023136"/>
    </source>
</evidence>
<comment type="subcellular location">
    <subcellularLocation>
        <location evidence="1">Membrane</location>
        <topology evidence="1">Single-pass type II membrane protein</topology>
    </subcellularLocation>
</comment>
<evidence type="ECO:0000256" key="10">
    <source>
        <dbReference type="SAM" id="Phobius"/>
    </source>
</evidence>
<evidence type="ECO:0000256" key="1">
    <source>
        <dbReference type="ARBA" id="ARBA00004606"/>
    </source>
</evidence>
<evidence type="ECO:0000256" key="3">
    <source>
        <dbReference type="ARBA" id="ARBA00022676"/>
    </source>
</evidence>
<evidence type="ECO:0000256" key="6">
    <source>
        <dbReference type="ARBA" id="ARBA00022968"/>
    </source>
</evidence>
<keyword evidence="4" id="KW-0808">Transferase</keyword>
<organism evidence="11 12">
    <name type="scientific">Candida albicans P78048</name>
    <dbReference type="NCBI Taxonomy" id="1094989"/>
    <lineage>
        <taxon>Eukaryota</taxon>
        <taxon>Fungi</taxon>
        <taxon>Dikarya</taxon>
        <taxon>Ascomycota</taxon>
        <taxon>Saccharomycotina</taxon>
        <taxon>Pichiomycetes</taxon>
        <taxon>Debaryomycetaceae</taxon>
        <taxon>Candida/Lodderomyces clade</taxon>
        <taxon>Candida</taxon>
    </lineage>
</organism>
<dbReference type="GO" id="GO:0071555">
    <property type="term" value="P:cell wall organization"/>
    <property type="evidence" value="ECO:0007669"/>
    <property type="project" value="UniProtKB-KW"/>
</dbReference>
<reference evidence="11 12" key="1">
    <citation type="submission" date="2013-12" db="EMBL/GenBank/DDBJ databases">
        <title>The Genome Sequence of Candida albicans P78048.</title>
        <authorList>
            <consortium name="The Broad Institute Genome Sequencing Platform"/>
            <consortium name="The Broad Institute Genome Sequencing Center for Infectious Disease"/>
            <person name="Cuomo C."/>
            <person name="Bennett R."/>
            <person name="Hirakawa M."/>
            <person name="Noverr M."/>
            <person name="Mitchell A."/>
            <person name="Young S.K."/>
            <person name="Zeng Q."/>
            <person name="Gargeya S."/>
            <person name="Fitzgerald M."/>
            <person name="Abouelleil A."/>
            <person name="Alvarado L."/>
            <person name="Berlin A.M."/>
            <person name="Chapman S.B."/>
            <person name="Dewar J."/>
            <person name="Goldberg J."/>
            <person name="Griggs A."/>
            <person name="Gujja S."/>
            <person name="Hansen M."/>
            <person name="Howarth C."/>
            <person name="Imamovic A."/>
            <person name="Larimer J."/>
            <person name="McCowan C."/>
            <person name="Murphy C."/>
            <person name="Pearson M."/>
            <person name="Priest M."/>
            <person name="Roberts A."/>
            <person name="Saif S."/>
            <person name="Shea T."/>
            <person name="Sykes S."/>
            <person name="Wortman J."/>
            <person name="Nusbaum C."/>
            <person name="Birren B."/>
        </authorList>
    </citation>
    <scope>NUCLEOTIDE SEQUENCE [LARGE SCALE GENOMIC DNA]</scope>
    <source>
        <strain evidence="11 12">P78048</strain>
    </source>
</reference>
<evidence type="ECO:0000313" key="12">
    <source>
        <dbReference type="Proteomes" id="UP000030161"/>
    </source>
</evidence>
<keyword evidence="9" id="KW-0961">Cell wall biogenesis/degradation</keyword>
<protein>
    <submittedName>
        <fullName evidence="11">Uncharacterized protein</fullName>
    </submittedName>
</protein>
<keyword evidence="6" id="KW-0735">Signal-anchor</keyword>
<keyword evidence="8 10" id="KW-0472">Membrane</keyword>
<accession>A0AB34PVP7</accession>
<gene>
    <name evidence="11" type="ORF">MG3_01774</name>
</gene>
<keyword evidence="5 10" id="KW-0812">Transmembrane</keyword>
<evidence type="ECO:0000256" key="9">
    <source>
        <dbReference type="ARBA" id="ARBA00023316"/>
    </source>
</evidence>
<evidence type="ECO:0000256" key="4">
    <source>
        <dbReference type="ARBA" id="ARBA00022679"/>
    </source>
</evidence>
<comment type="similarity">
    <text evidence="2">Belongs to the BMT family.</text>
</comment>